<keyword evidence="3" id="KW-1185">Reference proteome</keyword>
<dbReference type="OrthoDB" id="9838658at2"/>
<sequence>MYLCAKLIGIASAIISTGTVSSVVIPYLKNTQNNWLFNRDFKAHSQDFKELDKTTETRLEKLNSLFDQFSSAKTASEELKKSSLEKIQPLFETIFKTEEEVKKLFDDISNSLLNLVTKNEVLFSTSTKKLEADKQEKLHKELQTKYSSIKDILKQWKDSLSQISCAIEKKDKGDSSGEQCVSKTSEITDFFESVGTLFSAILDKKNGQATTNGVTETDENGIPGGAEKAQKDLEKVKEALLKAIKDFNKQSGVYRVRSTYALSKEKVATMLLVALSVTINSLNKEIEKLTESIQQNQNTSQEKTQTIVQAQQELENSYKDYSLLQKMETLFQWWKENFEEKIMQNKDDKARETDLMRRKRKR</sequence>
<feature type="coiled-coil region" evidence="1">
    <location>
        <begin position="226"/>
        <end position="313"/>
    </location>
</feature>
<reference evidence="3" key="1">
    <citation type="submission" date="2018-06" db="EMBL/GenBank/DDBJ databases">
        <authorList>
            <person name="Martinez Ocampo F."/>
            <person name="Quiroz Castaneda R.E."/>
            <person name="Rojas Lopez X."/>
        </authorList>
    </citation>
    <scope>NUCLEOTIDE SEQUENCE [LARGE SCALE GENOMIC DNA]</scope>
    <source>
        <strain evidence="3">INIFAP02</strain>
    </source>
</reference>
<name>A0A328PKX9_9MOLU</name>
<keyword evidence="1" id="KW-0175">Coiled coil</keyword>
<protein>
    <submittedName>
        <fullName evidence="2">Uncharacterized protein</fullName>
    </submittedName>
</protein>
<dbReference type="AlphaFoldDB" id="A0A328PKX9"/>
<evidence type="ECO:0000313" key="3">
    <source>
        <dbReference type="Proteomes" id="UP000249762"/>
    </source>
</evidence>
<dbReference type="Proteomes" id="UP000249762">
    <property type="component" value="Unassembled WGS sequence"/>
</dbReference>
<gene>
    <name evidence="2" type="ORF">DNK47_01745</name>
</gene>
<comment type="caution">
    <text evidence="2">The sequence shown here is derived from an EMBL/GenBank/DDBJ whole genome shotgun (WGS) entry which is preliminary data.</text>
</comment>
<dbReference type="RefSeq" id="WP_146737514.1">
    <property type="nucleotide sequence ID" value="NZ_QKVO01000005.1"/>
</dbReference>
<dbReference type="EMBL" id="QKVO01000005">
    <property type="protein sequence ID" value="RAO95054.1"/>
    <property type="molecule type" value="Genomic_DNA"/>
</dbReference>
<evidence type="ECO:0000256" key="1">
    <source>
        <dbReference type="SAM" id="Coils"/>
    </source>
</evidence>
<organism evidence="2 3">
    <name type="scientific">Mycoplasma wenyonii</name>
    <dbReference type="NCBI Taxonomy" id="65123"/>
    <lineage>
        <taxon>Bacteria</taxon>
        <taxon>Bacillati</taxon>
        <taxon>Mycoplasmatota</taxon>
        <taxon>Mollicutes</taxon>
        <taxon>Mycoplasmataceae</taxon>
        <taxon>Mycoplasma</taxon>
    </lineage>
</organism>
<evidence type="ECO:0000313" key="2">
    <source>
        <dbReference type="EMBL" id="RAO95054.1"/>
    </source>
</evidence>
<accession>A0A328PKX9</accession>
<proteinExistence type="predicted"/>